<sequence length="62" mass="7050">MGEENELLVSCVIALRDPLRGAEENMSLPRVLHIQNGGDRLHFPVVLVPQWKEEDETGRKNI</sequence>
<name>A0ABR0AKV9_9CRUS</name>
<evidence type="ECO:0000313" key="2">
    <source>
        <dbReference type="Proteomes" id="UP001234178"/>
    </source>
</evidence>
<comment type="caution">
    <text evidence="1">The sequence shown here is derived from an EMBL/GenBank/DDBJ whole genome shotgun (WGS) entry which is preliminary data.</text>
</comment>
<accession>A0ABR0AKV9</accession>
<evidence type="ECO:0000313" key="1">
    <source>
        <dbReference type="EMBL" id="KAK4025756.1"/>
    </source>
</evidence>
<organism evidence="1 2">
    <name type="scientific">Daphnia magna</name>
    <dbReference type="NCBI Taxonomy" id="35525"/>
    <lineage>
        <taxon>Eukaryota</taxon>
        <taxon>Metazoa</taxon>
        <taxon>Ecdysozoa</taxon>
        <taxon>Arthropoda</taxon>
        <taxon>Crustacea</taxon>
        <taxon>Branchiopoda</taxon>
        <taxon>Diplostraca</taxon>
        <taxon>Cladocera</taxon>
        <taxon>Anomopoda</taxon>
        <taxon>Daphniidae</taxon>
        <taxon>Daphnia</taxon>
    </lineage>
</organism>
<keyword evidence="2" id="KW-1185">Reference proteome</keyword>
<dbReference type="EMBL" id="JAOYFB010000038">
    <property type="protein sequence ID" value="KAK4025756.1"/>
    <property type="molecule type" value="Genomic_DNA"/>
</dbReference>
<reference evidence="1 2" key="1">
    <citation type="journal article" date="2023" name="Nucleic Acids Res.">
        <title>The hologenome of Daphnia magna reveals possible DNA methylation and microbiome-mediated evolution of the host genome.</title>
        <authorList>
            <person name="Chaturvedi A."/>
            <person name="Li X."/>
            <person name="Dhandapani V."/>
            <person name="Marshall H."/>
            <person name="Kissane S."/>
            <person name="Cuenca-Cambronero M."/>
            <person name="Asole G."/>
            <person name="Calvet F."/>
            <person name="Ruiz-Romero M."/>
            <person name="Marangio P."/>
            <person name="Guigo R."/>
            <person name="Rago D."/>
            <person name="Mirbahai L."/>
            <person name="Eastwood N."/>
            <person name="Colbourne J.K."/>
            <person name="Zhou J."/>
            <person name="Mallon E."/>
            <person name="Orsini L."/>
        </authorList>
    </citation>
    <scope>NUCLEOTIDE SEQUENCE [LARGE SCALE GENOMIC DNA]</scope>
    <source>
        <strain evidence="1">LRV0_1</strain>
    </source>
</reference>
<proteinExistence type="predicted"/>
<dbReference type="Proteomes" id="UP001234178">
    <property type="component" value="Unassembled WGS sequence"/>
</dbReference>
<protein>
    <submittedName>
        <fullName evidence="1">Uncharacterized protein</fullName>
    </submittedName>
</protein>
<gene>
    <name evidence="1" type="ORF">OUZ56_014803</name>
</gene>